<keyword evidence="5" id="KW-0067">ATP-binding</keyword>
<protein>
    <recommendedName>
        <fullName evidence="10">Asn/Gln amidotransferase domain-containing protein</fullName>
    </recommendedName>
</protein>
<keyword evidence="6" id="KW-0648">Protein biosynthesis</keyword>
<feature type="non-terminal residue" evidence="11">
    <location>
        <position position="1"/>
    </location>
</feature>
<comment type="function">
    <text evidence="7">Allows the formation of correctly charged Asn-tRNA(Asn) or Gln-tRNA(Gln) through the transamidation of misacylated Asp-tRNA(Asn) or Glu-tRNA(Gln) in organisms which lack either or both of asparaginyl-tRNA or glutaminyl-tRNA synthetases. The reaction takes place in the presence of glutamine and ATP through an activated phospho-Asp-tRNA(Asn) or phospho-Glu-tRNA(Gln).</text>
</comment>
<dbReference type="PANTHER" id="PTHR11659">
    <property type="entry name" value="GLUTAMYL-TRNA GLN AMIDOTRANSFERASE SUBUNIT B MITOCHONDRIAL AND PROKARYOTIC PET112-RELATED"/>
    <property type="match status" value="1"/>
</dbReference>
<evidence type="ECO:0000256" key="3">
    <source>
        <dbReference type="ARBA" id="ARBA00022598"/>
    </source>
</evidence>
<dbReference type="Proteomes" id="UP001445076">
    <property type="component" value="Unassembled WGS sequence"/>
</dbReference>
<evidence type="ECO:0000313" key="12">
    <source>
        <dbReference type="Proteomes" id="UP001445076"/>
    </source>
</evidence>
<evidence type="ECO:0000256" key="8">
    <source>
        <dbReference type="ARBA" id="ARBA00047380"/>
    </source>
</evidence>
<keyword evidence="3" id="KW-0436">Ligase</keyword>
<dbReference type="Gene3D" id="1.10.150.380">
    <property type="entry name" value="GatB domain, N-terminal subdomain"/>
    <property type="match status" value="1"/>
</dbReference>
<evidence type="ECO:0000256" key="2">
    <source>
        <dbReference type="ARBA" id="ARBA00011123"/>
    </source>
</evidence>
<accession>A0AAW0XJ84</accession>
<dbReference type="InterPro" id="IPR014746">
    <property type="entry name" value="Gln_synth/guanido_kin_cat_dom"/>
</dbReference>
<comment type="similarity">
    <text evidence="1">Belongs to the GatB/GatE family. GatB subfamily.</text>
</comment>
<evidence type="ECO:0000256" key="1">
    <source>
        <dbReference type="ARBA" id="ARBA00005306"/>
    </source>
</evidence>
<dbReference type="Pfam" id="PF02934">
    <property type="entry name" value="GatB_N"/>
    <property type="match status" value="1"/>
</dbReference>
<dbReference type="SMART" id="SM00845">
    <property type="entry name" value="GatB_Yqey"/>
    <property type="match status" value="1"/>
</dbReference>
<dbReference type="GO" id="GO:0005524">
    <property type="term" value="F:ATP binding"/>
    <property type="evidence" value="ECO:0007669"/>
    <property type="project" value="UniProtKB-KW"/>
</dbReference>
<dbReference type="HAMAP" id="MF_00121">
    <property type="entry name" value="GatB"/>
    <property type="match status" value="1"/>
</dbReference>
<evidence type="ECO:0000256" key="6">
    <source>
        <dbReference type="ARBA" id="ARBA00022917"/>
    </source>
</evidence>
<dbReference type="InterPro" id="IPR017959">
    <property type="entry name" value="Asn/Gln-tRNA_amidoTrfase_suB/E"/>
</dbReference>
<reference evidence="11 12" key="1">
    <citation type="journal article" date="2024" name="BMC Genomics">
        <title>Genome assembly of redclaw crayfish (Cherax quadricarinatus) provides insights into its immune adaptation and hypoxia tolerance.</title>
        <authorList>
            <person name="Liu Z."/>
            <person name="Zheng J."/>
            <person name="Li H."/>
            <person name="Fang K."/>
            <person name="Wang S."/>
            <person name="He J."/>
            <person name="Zhou D."/>
            <person name="Weng S."/>
            <person name="Chi M."/>
            <person name="Gu Z."/>
            <person name="He J."/>
            <person name="Li F."/>
            <person name="Wang M."/>
        </authorList>
    </citation>
    <scope>NUCLEOTIDE SEQUENCE [LARGE SCALE GENOMIC DNA]</scope>
    <source>
        <strain evidence="11">ZL_2023a</strain>
    </source>
</reference>
<feature type="domain" description="Asn/Gln amidotransferase" evidence="10">
    <location>
        <begin position="380"/>
        <end position="530"/>
    </location>
</feature>
<dbReference type="InterPro" id="IPR004413">
    <property type="entry name" value="GatB"/>
</dbReference>
<dbReference type="NCBIfam" id="NF004012">
    <property type="entry name" value="PRK05477.1-2"/>
    <property type="match status" value="1"/>
</dbReference>
<dbReference type="AlphaFoldDB" id="A0AAW0XJ84"/>
<evidence type="ECO:0000256" key="9">
    <source>
        <dbReference type="ARBA" id="ARBA00047913"/>
    </source>
</evidence>
<dbReference type="GO" id="GO:0070681">
    <property type="term" value="P:glutaminyl-tRNAGln biosynthesis via transamidation"/>
    <property type="evidence" value="ECO:0007669"/>
    <property type="project" value="TreeGrafter"/>
</dbReference>
<dbReference type="GO" id="GO:0032543">
    <property type="term" value="P:mitochondrial translation"/>
    <property type="evidence" value="ECO:0007669"/>
    <property type="project" value="TreeGrafter"/>
</dbReference>
<comment type="subunit">
    <text evidence="2">Heterotrimer of A, B and C subunits.</text>
</comment>
<dbReference type="InterPro" id="IPR023168">
    <property type="entry name" value="GatB_Yqey_C_2"/>
</dbReference>
<dbReference type="InterPro" id="IPR018027">
    <property type="entry name" value="Asn/Gln_amidotransferase"/>
</dbReference>
<evidence type="ECO:0000259" key="10">
    <source>
        <dbReference type="SMART" id="SM00845"/>
    </source>
</evidence>
<gene>
    <name evidence="11" type="ORF">OTU49_003211</name>
</gene>
<evidence type="ECO:0000256" key="7">
    <source>
        <dbReference type="ARBA" id="ARBA00024799"/>
    </source>
</evidence>
<evidence type="ECO:0000256" key="5">
    <source>
        <dbReference type="ARBA" id="ARBA00022840"/>
    </source>
</evidence>
<dbReference type="InterPro" id="IPR006075">
    <property type="entry name" value="Asn/Gln-tRNA_Trfase_suB/E_cat"/>
</dbReference>
<dbReference type="NCBIfam" id="TIGR00133">
    <property type="entry name" value="gatB"/>
    <property type="match status" value="1"/>
</dbReference>
<dbReference type="SUPFAM" id="SSF89095">
    <property type="entry name" value="GatB/YqeY motif"/>
    <property type="match status" value="1"/>
</dbReference>
<dbReference type="EMBL" id="JARKIK010000035">
    <property type="protein sequence ID" value="KAK8739816.1"/>
    <property type="molecule type" value="Genomic_DNA"/>
</dbReference>
<organism evidence="11 12">
    <name type="scientific">Cherax quadricarinatus</name>
    <name type="common">Australian red claw crayfish</name>
    <dbReference type="NCBI Taxonomy" id="27406"/>
    <lineage>
        <taxon>Eukaryota</taxon>
        <taxon>Metazoa</taxon>
        <taxon>Ecdysozoa</taxon>
        <taxon>Arthropoda</taxon>
        <taxon>Crustacea</taxon>
        <taxon>Multicrustacea</taxon>
        <taxon>Malacostraca</taxon>
        <taxon>Eumalacostraca</taxon>
        <taxon>Eucarida</taxon>
        <taxon>Decapoda</taxon>
        <taxon>Pleocyemata</taxon>
        <taxon>Astacidea</taxon>
        <taxon>Parastacoidea</taxon>
        <taxon>Parastacidae</taxon>
        <taxon>Cherax</taxon>
    </lineage>
</organism>
<comment type="caution">
    <text evidence="11">The sequence shown here is derived from an EMBL/GenBank/DDBJ whole genome shotgun (WGS) entry which is preliminary data.</text>
</comment>
<sequence length="532" mass="59899">RSGRKMRHQLRLQTRLQNALLRHYNINSQYKPHLIRDYWEPVIGLEIHAQISSISKLFSRVGTRYGAPPNTQVGIFESAHPGTLPVLNKRCVEAGIKTALAFGATVNKISLFDRKHYFYPDLPAGYQITQLDYPLASNGRLEFIVLNSSLHKHPYRHSVDLLQLQLEEDSGKSIHDKDNNRVLVDLNRAGQPLMELVFAPGLRNGEEAAAMVKEVALILTRIGTCNGRMHEGALRVDANISVHRPDEPLGTRTEVKNLGSIGSLLKAVDYEIQRQIDILESGGNVTSETRSFDTHTQETISMRDKEVIQDYRFMPEPNLLPLRLHDSSEPNCQYDGSLDISKVRAKIPELPEATRQKLIRDYGLSLENAFLLASKDDLLDYFMAVMSNTKRSSKLVCNLLLNNLLEALNSINTDITNSPLSASAFGEIVDLQQSCRIVTNISQQVISAICIERDSRSPTQIVLDNNWLQLSNDVMEEIVEKILADNLELVEKYKKSKKKKLLNALMGKINKASDNRANMKIVNDVLLKKLSS</sequence>
<dbReference type="GO" id="GO:0030956">
    <property type="term" value="C:glutamyl-tRNA(Gln) amidotransferase complex"/>
    <property type="evidence" value="ECO:0007669"/>
    <property type="project" value="TreeGrafter"/>
</dbReference>
<dbReference type="SUPFAM" id="SSF55931">
    <property type="entry name" value="Glutamine synthetase/guanido kinase"/>
    <property type="match status" value="1"/>
</dbReference>
<dbReference type="InterPro" id="IPR042114">
    <property type="entry name" value="GatB_C_1"/>
</dbReference>
<name>A0AAW0XJ84_CHEQU</name>
<dbReference type="Pfam" id="PF02637">
    <property type="entry name" value="GatB_Yqey"/>
    <property type="match status" value="1"/>
</dbReference>
<evidence type="ECO:0000313" key="11">
    <source>
        <dbReference type="EMBL" id="KAK8739816.1"/>
    </source>
</evidence>
<dbReference type="NCBIfam" id="NF004014">
    <property type="entry name" value="PRK05477.1-4"/>
    <property type="match status" value="1"/>
</dbReference>
<dbReference type="GO" id="GO:0050567">
    <property type="term" value="F:glutaminyl-tRNA synthase (glutamine-hydrolyzing) activity"/>
    <property type="evidence" value="ECO:0007669"/>
    <property type="project" value="TreeGrafter"/>
</dbReference>
<proteinExistence type="inferred from homology"/>
<dbReference type="GO" id="GO:0005739">
    <property type="term" value="C:mitochondrion"/>
    <property type="evidence" value="ECO:0007669"/>
    <property type="project" value="TreeGrafter"/>
</dbReference>
<dbReference type="PANTHER" id="PTHR11659:SF0">
    <property type="entry name" value="GLUTAMYL-TRNA(GLN) AMIDOTRANSFERASE SUBUNIT B, MITOCHONDRIAL"/>
    <property type="match status" value="1"/>
</dbReference>
<evidence type="ECO:0000256" key="4">
    <source>
        <dbReference type="ARBA" id="ARBA00022741"/>
    </source>
</evidence>
<dbReference type="Gene3D" id="1.10.10.410">
    <property type="match status" value="1"/>
</dbReference>
<dbReference type="InterPro" id="IPR003789">
    <property type="entry name" value="Asn/Gln_tRNA_amidoTrase-B-like"/>
</dbReference>
<keyword evidence="4" id="KW-0547">Nucleotide-binding</keyword>
<comment type="catalytic activity">
    <reaction evidence="9">
        <text>L-glutamyl-tRNA(Gln) + L-glutamine + ATP + H2O = L-glutaminyl-tRNA(Gln) + L-glutamate + ADP + phosphate + H(+)</text>
        <dbReference type="Rhea" id="RHEA:17521"/>
        <dbReference type="Rhea" id="RHEA-COMP:9681"/>
        <dbReference type="Rhea" id="RHEA-COMP:9684"/>
        <dbReference type="ChEBI" id="CHEBI:15377"/>
        <dbReference type="ChEBI" id="CHEBI:15378"/>
        <dbReference type="ChEBI" id="CHEBI:29985"/>
        <dbReference type="ChEBI" id="CHEBI:30616"/>
        <dbReference type="ChEBI" id="CHEBI:43474"/>
        <dbReference type="ChEBI" id="CHEBI:58359"/>
        <dbReference type="ChEBI" id="CHEBI:78520"/>
        <dbReference type="ChEBI" id="CHEBI:78521"/>
        <dbReference type="ChEBI" id="CHEBI:456216"/>
    </reaction>
</comment>
<keyword evidence="12" id="KW-1185">Reference proteome</keyword>
<comment type="catalytic activity">
    <reaction evidence="8">
        <text>L-aspartyl-tRNA(Asn) + L-glutamine + ATP + H2O = L-asparaginyl-tRNA(Asn) + L-glutamate + ADP + phosphate + 2 H(+)</text>
        <dbReference type="Rhea" id="RHEA:14513"/>
        <dbReference type="Rhea" id="RHEA-COMP:9674"/>
        <dbReference type="Rhea" id="RHEA-COMP:9677"/>
        <dbReference type="ChEBI" id="CHEBI:15377"/>
        <dbReference type="ChEBI" id="CHEBI:15378"/>
        <dbReference type="ChEBI" id="CHEBI:29985"/>
        <dbReference type="ChEBI" id="CHEBI:30616"/>
        <dbReference type="ChEBI" id="CHEBI:43474"/>
        <dbReference type="ChEBI" id="CHEBI:58359"/>
        <dbReference type="ChEBI" id="CHEBI:78515"/>
        <dbReference type="ChEBI" id="CHEBI:78516"/>
        <dbReference type="ChEBI" id="CHEBI:456216"/>
    </reaction>
</comment>